<dbReference type="EMBL" id="LT629776">
    <property type="protein sequence ID" value="SDS03150.1"/>
    <property type="molecule type" value="Genomic_DNA"/>
</dbReference>
<evidence type="ECO:0000313" key="1">
    <source>
        <dbReference type="EMBL" id="SDS03150.1"/>
    </source>
</evidence>
<reference evidence="1 2" key="1">
    <citation type="submission" date="2016-10" db="EMBL/GenBank/DDBJ databases">
        <authorList>
            <person name="de Groot N.N."/>
        </authorList>
    </citation>
    <scope>NUCLEOTIDE SEQUENCE [LARGE SCALE GENOMIC DNA]</scope>
    <source>
        <strain evidence="1 2">DSM 22126</strain>
    </source>
</reference>
<gene>
    <name evidence="1" type="ORF">SAMN04489860_0637</name>
</gene>
<evidence type="ECO:0000313" key="2">
    <source>
        <dbReference type="Proteomes" id="UP000185663"/>
    </source>
</evidence>
<dbReference type="OrthoDB" id="3776844at2"/>
<sequence>MPKAISHRVVLIRLSHLDDEVSPDALYEASHTGWAVGAVRRKGPEATQVALAVRDGVVAGAWWIDGWWHDDETSRWVFDGHGDAELDEKYLGLDVARWYPKGSRFSVRYVAPGEKPEAPVIKAARASKVAEKPSVPQPVPCPRCFMELPSTGLCVHCTE</sequence>
<dbReference type="Proteomes" id="UP000185663">
    <property type="component" value="Chromosome I"/>
</dbReference>
<proteinExistence type="predicted"/>
<dbReference type="RefSeq" id="WP_029253908.1">
    <property type="nucleotide sequence ID" value="NZ_LT629776.1"/>
</dbReference>
<dbReference type="AlphaFoldDB" id="A0A1H1NWI0"/>
<organism evidence="1 2">
    <name type="scientific">Paraoerskovia marina</name>
    <dbReference type="NCBI Taxonomy" id="545619"/>
    <lineage>
        <taxon>Bacteria</taxon>
        <taxon>Bacillati</taxon>
        <taxon>Actinomycetota</taxon>
        <taxon>Actinomycetes</taxon>
        <taxon>Micrococcales</taxon>
        <taxon>Cellulomonadaceae</taxon>
        <taxon>Paraoerskovia</taxon>
    </lineage>
</organism>
<keyword evidence="2" id="KW-1185">Reference proteome</keyword>
<name>A0A1H1NWI0_9CELL</name>
<protein>
    <submittedName>
        <fullName evidence="1">Uncharacterized protein</fullName>
    </submittedName>
</protein>
<dbReference type="STRING" id="545619.SAMN04489860_0637"/>
<accession>A0A1H1NWI0</accession>